<comment type="catalytic activity">
    <reaction evidence="1">
        <text>O-phospho-L-threonyl-[protein] + H2O = L-threonyl-[protein] + phosphate</text>
        <dbReference type="Rhea" id="RHEA:47004"/>
        <dbReference type="Rhea" id="RHEA-COMP:11060"/>
        <dbReference type="Rhea" id="RHEA-COMP:11605"/>
        <dbReference type="ChEBI" id="CHEBI:15377"/>
        <dbReference type="ChEBI" id="CHEBI:30013"/>
        <dbReference type="ChEBI" id="CHEBI:43474"/>
        <dbReference type="ChEBI" id="CHEBI:61977"/>
        <dbReference type="EC" id="3.1.3.16"/>
    </reaction>
</comment>
<comment type="cofactor">
    <cofactor evidence="1">
        <name>Mn(2+)</name>
        <dbReference type="ChEBI" id="CHEBI:29035"/>
    </cofactor>
</comment>
<dbReference type="OrthoDB" id="60843at2759"/>
<feature type="domain" description="PPM-type phosphatase" evidence="2">
    <location>
        <begin position="5"/>
        <end position="243"/>
    </location>
</feature>
<dbReference type="PANTHER" id="PTHR12320">
    <property type="entry name" value="PROTEIN PHOSPHATASE 2C"/>
    <property type="match status" value="1"/>
</dbReference>
<comment type="catalytic activity">
    <reaction evidence="1">
        <text>O-phospho-L-seryl-[protein] + H2O = L-seryl-[protein] + phosphate</text>
        <dbReference type="Rhea" id="RHEA:20629"/>
        <dbReference type="Rhea" id="RHEA-COMP:9863"/>
        <dbReference type="Rhea" id="RHEA-COMP:11604"/>
        <dbReference type="ChEBI" id="CHEBI:15377"/>
        <dbReference type="ChEBI" id="CHEBI:29999"/>
        <dbReference type="ChEBI" id="CHEBI:43474"/>
        <dbReference type="ChEBI" id="CHEBI:83421"/>
        <dbReference type="EC" id="3.1.3.16"/>
    </reaction>
</comment>
<keyword evidence="1" id="KW-0460">Magnesium</keyword>
<dbReference type="PROSITE" id="PS51746">
    <property type="entry name" value="PPM_2"/>
    <property type="match status" value="1"/>
</dbReference>
<comment type="similarity">
    <text evidence="1">Belongs to the PP2C family.</text>
</comment>
<dbReference type="EC" id="3.1.3.16" evidence="1"/>
<keyword evidence="4" id="KW-1185">Reference proteome</keyword>
<keyword evidence="1" id="KW-0479">Metal-binding</keyword>
<name>A0A2Z6NM18_TRISU</name>
<comment type="cofactor">
    <cofactor evidence="1">
        <name>Mg(2+)</name>
        <dbReference type="ChEBI" id="CHEBI:18420"/>
    </cofactor>
</comment>
<dbReference type="Proteomes" id="UP000242715">
    <property type="component" value="Unassembled WGS sequence"/>
</dbReference>
<evidence type="ECO:0000313" key="4">
    <source>
        <dbReference type="Proteomes" id="UP000242715"/>
    </source>
</evidence>
<dbReference type="Pfam" id="PF07228">
    <property type="entry name" value="SpoIIE"/>
    <property type="match status" value="1"/>
</dbReference>
<dbReference type="GO" id="GO:0046872">
    <property type="term" value="F:metal ion binding"/>
    <property type="evidence" value="ECO:0007669"/>
    <property type="project" value="UniProtKB-UniRule"/>
</dbReference>
<keyword evidence="1" id="KW-0378">Hydrolase</keyword>
<keyword evidence="1" id="KW-0464">Manganese</keyword>
<keyword evidence="1" id="KW-0904">Protein phosphatase</keyword>
<dbReference type="GO" id="GO:0009507">
    <property type="term" value="C:chloroplast"/>
    <property type="evidence" value="ECO:0007669"/>
    <property type="project" value="TreeGrafter"/>
</dbReference>
<dbReference type="Gene3D" id="3.60.40.10">
    <property type="entry name" value="PPM-type phosphatase domain"/>
    <property type="match status" value="2"/>
</dbReference>
<evidence type="ECO:0000313" key="3">
    <source>
        <dbReference type="EMBL" id="GAU30887.1"/>
    </source>
</evidence>
<dbReference type="SMART" id="SM00331">
    <property type="entry name" value="PP2C_SIG"/>
    <property type="match status" value="1"/>
</dbReference>
<gene>
    <name evidence="3" type="ORF">TSUD_15730</name>
</gene>
<evidence type="ECO:0000259" key="2">
    <source>
        <dbReference type="PROSITE" id="PS51746"/>
    </source>
</evidence>
<dbReference type="InterPro" id="IPR001932">
    <property type="entry name" value="PPM-type_phosphatase-like_dom"/>
</dbReference>
<dbReference type="SMART" id="SM00332">
    <property type="entry name" value="PP2Cc"/>
    <property type="match status" value="1"/>
</dbReference>
<reference evidence="4" key="1">
    <citation type="journal article" date="2017" name="Front. Plant Sci.">
        <title>Climate Clever Clovers: New Paradigm to Reduce the Environmental Footprint of Ruminants by Breeding Low Methanogenic Forages Utilizing Haplotype Variation.</title>
        <authorList>
            <person name="Kaur P."/>
            <person name="Appels R."/>
            <person name="Bayer P.E."/>
            <person name="Keeble-Gagnere G."/>
            <person name="Wang J."/>
            <person name="Hirakawa H."/>
            <person name="Shirasawa K."/>
            <person name="Vercoe P."/>
            <person name="Stefanova K."/>
            <person name="Durmic Z."/>
            <person name="Nichols P."/>
            <person name="Revell C."/>
            <person name="Isobe S.N."/>
            <person name="Edwards D."/>
            <person name="Erskine W."/>
        </authorList>
    </citation>
    <scope>NUCLEOTIDE SEQUENCE [LARGE SCALE GENOMIC DNA]</scope>
    <source>
        <strain evidence="4">cv. Daliak</strain>
    </source>
</reference>
<dbReference type="InterPro" id="IPR036457">
    <property type="entry name" value="PPM-type-like_dom_sf"/>
</dbReference>
<dbReference type="GO" id="GO:0004722">
    <property type="term" value="F:protein serine/threonine phosphatase activity"/>
    <property type="evidence" value="ECO:0007669"/>
    <property type="project" value="UniProtKB-EC"/>
</dbReference>
<evidence type="ECO:0000256" key="1">
    <source>
        <dbReference type="RuleBase" id="RU366020"/>
    </source>
</evidence>
<protein>
    <recommendedName>
        <fullName evidence="1">Protein phosphatase</fullName>
        <ecNumber evidence="1">3.1.3.16</ecNumber>
    </recommendedName>
</protein>
<sequence length="244" mass="26040">MLSGSCYLPHPKKVATGGEDAHFICADEQVIGVADGVGGWAKRGVNAGVFARELVSNLVRAIKKSVNSEGSFNPLNVLKKAHSKTMAKGSSTVCIIALNDEALNAINLGDSGFIVIRDGNVIFKSPVQQHSFNYPYQLGSDKNCDLPSSGEVFTVHVEPGDVVVAGTDGLFDNLYTDDIAALVVCAIIDRLEPQVTAQMIAALAQQQALNKNWLSPFSAAAREVGHHYRGGKRDDITVVVSYIL</sequence>
<dbReference type="AlphaFoldDB" id="A0A2Z6NM18"/>
<organism evidence="3 4">
    <name type="scientific">Trifolium subterraneum</name>
    <name type="common">Subterranean clover</name>
    <dbReference type="NCBI Taxonomy" id="3900"/>
    <lineage>
        <taxon>Eukaryota</taxon>
        <taxon>Viridiplantae</taxon>
        <taxon>Streptophyta</taxon>
        <taxon>Embryophyta</taxon>
        <taxon>Tracheophyta</taxon>
        <taxon>Spermatophyta</taxon>
        <taxon>Magnoliopsida</taxon>
        <taxon>eudicotyledons</taxon>
        <taxon>Gunneridae</taxon>
        <taxon>Pentapetalae</taxon>
        <taxon>rosids</taxon>
        <taxon>fabids</taxon>
        <taxon>Fabales</taxon>
        <taxon>Fabaceae</taxon>
        <taxon>Papilionoideae</taxon>
        <taxon>50 kb inversion clade</taxon>
        <taxon>NPAAA clade</taxon>
        <taxon>Hologalegina</taxon>
        <taxon>IRL clade</taxon>
        <taxon>Trifolieae</taxon>
        <taxon>Trifolium</taxon>
    </lineage>
</organism>
<dbReference type="SUPFAM" id="SSF81606">
    <property type="entry name" value="PP2C-like"/>
    <property type="match status" value="1"/>
</dbReference>
<proteinExistence type="inferred from homology"/>
<dbReference type="PANTHER" id="PTHR12320:SF83">
    <property type="entry name" value="PROTEIN PHOSPHATASE 2C 55-RELATED"/>
    <property type="match status" value="1"/>
</dbReference>
<dbReference type="InterPro" id="IPR039123">
    <property type="entry name" value="PPTC7"/>
</dbReference>
<dbReference type="EMBL" id="DF973438">
    <property type="protein sequence ID" value="GAU30887.1"/>
    <property type="molecule type" value="Genomic_DNA"/>
</dbReference>
<accession>A0A2Z6NM18</accession>